<dbReference type="PANTHER" id="PTHR37259:SF2">
    <property type="entry name" value="OS07G0474300 PROTEIN"/>
    <property type="match status" value="1"/>
</dbReference>
<organism evidence="2">
    <name type="scientific">Zea mays</name>
    <name type="common">Maize</name>
    <dbReference type="NCBI Taxonomy" id="4577"/>
    <lineage>
        <taxon>Eukaryota</taxon>
        <taxon>Viridiplantae</taxon>
        <taxon>Streptophyta</taxon>
        <taxon>Embryophyta</taxon>
        <taxon>Tracheophyta</taxon>
        <taxon>Spermatophyta</taxon>
        <taxon>Magnoliopsida</taxon>
        <taxon>Liliopsida</taxon>
        <taxon>Poales</taxon>
        <taxon>Poaceae</taxon>
        <taxon>PACMAD clade</taxon>
        <taxon>Panicoideae</taxon>
        <taxon>Andropogonodae</taxon>
        <taxon>Andropogoneae</taxon>
        <taxon>Tripsacinae</taxon>
        <taxon>Zea</taxon>
    </lineage>
</organism>
<reference evidence="2" key="1">
    <citation type="journal article" date="2018" name="Nat. Genet.">
        <title>Extensive intraspecific gene order and gene structural variations between Mo17 and other maize genomes.</title>
        <authorList>
            <person name="Sun S."/>
            <person name="Zhou Y."/>
            <person name="Chen J."/>
            <person name="Shi J."/>
            <person name="Zhao H."/>
            <person name="Zhao H."/>
            <person name="Song W."/>
            <person name="Zhang M."/>
            <person name="Cui Y."/>
            <person name="Dong X."/>
            <person name="Liu H."/>
            <person name="Ma X."/>
            <person name="Jiao Y."/>
            <person name="Wang B."/>
            <person name="Wei X."/>
            <person name="Stein J.C."/>
            <person name="Glaubitz J.C."/>
            <person name="Lu F."/>
            <person name="Yu G."/>
            <person name="Liang C."/>
            <person name="Fengler K."/>
            <person name="Li B."/>
            <person name="Rafalski A."/>
            <person name="Schnable P.S."/>
            <person name="Ware D.H."/>
            <person name="Buckler E.S."/>
            <person name="Lai J."/>
        </authorList>
    </citation>
    <scope>NUCLEOTIDE SEQUENCE [LARGE SCALE GENOMIC DNA]</scope>
    <source>
        <tissue evidence="2">Seedling</tissue>
    </source>
</reference>
<evidence type="ECO:0000313" key="2">
    <source>
        <dbReference type="EMBL" id="PWZ13428.1"/>
    </source>
</evidence>
<feature type="region of interest" description="Disordered" evidence="1">
    <location>
        <begin position="126"/>
        <end position="151"/>
    </location>
</feature>
<proteinExistence type="predicted"/>
<gene>
    <name evidence="2" type="ORF">Zm00014a_004100</name>
</gene>
<dbReference type="EMBL" id="NCVQ01000008">
    <property type="protein sequence ID" value="PWZ13428.1"/>
    <property type="molecule type" value="Genomic_DNA"/>
</dbReference>
<accession>A0A3L6DYT6</accession>
<feature type="compositionally biased region" description="Basic and acidic residues" evidence="1">
    <location>
        <begin position="12"/>
        <end position="35"/>
    </location>
</feature>
<name>A0A3L6DYT6_MAIZE</name>
<dbReference type="ExpressionAtlas" id="A0A3L6DYT6">
    <property type="expression patterns" value="baseline and differential"/>
</dbReference>
<evidence type="ECO:0000256" key="1">
    <source>
        <dbReference type="SAM" id="MobiDB-lite"/>
    </source>
</evidence>
<sequence>MEEPPLVFQTRENQRKEKGPEAEKKQSLPRADRLTHGPPSAARCIPAPPPPASAPRAGLHRANACRIEEAGGGPDARVRLRDPFAGARFTLRPPVAGPRGEPNPMRARVTSALQPPTLVVAASSSPPAREAGEKENFLPAAAPPPTLPAARSGFEEENLLPAGADAHDELVALNLAAIARAAGTPDGGPLFVRGRLYDAYSARRNERLKRKQGFPYYYDCSDEFASMASVDPEAMAQDPCVAVELSKRRVAKKAYTATSGGAESVRRSMPAVDFAARRGGGLGLRSSLRSSKEMKKASAASGVKEKRVNPRSLVRRF</sequence>
<feature type="region of interest" description="Disordered" evidence="1">
    <location>
        <begin position="1"/>
        <end position="60"/>
    </location>
</feature>
<comment type="caution">
    <text evidence="2">The sequence shown here is derived from an EMBL/GenBank/DDBJ whole genome shotgun (WGS) entry which is preliminary data.</text>
</comment>
<dbReference type="AlphaFoldDB" id="A0A3L6DYT6"/>
<feature type="region of interest" description="Disordered" evidence="1">
    <location>
        <begin position="285"/>
        <end position="309"/>
    </location>
</feature>
<dbReference type="PANTHER" id="PTHR37259">
    <property type="entry name" value="OS07G0474300 PROTEIN"/>
    <property type="match status" value="1"/>
</dbReference>
<dbReference type="Proteomes" id="UP000251960">
    <property type="component" value="Chromosome 7"/>
</dbReference>
<protein>
    <submittedName>
        <fullName evidence="2">Uncharacterized protein</fullName>
    </submittedName>
</protein>